<sequence length="37" mass="4224">MGPSNCLLFILWIWVRVIYYNSVCTLKIQTSASSTNT</sequence>
<name>A0A0A9CKL3_ARUDO</name>
<reference evidence="1" key="1">
    <citation type="submission" date="2014-09" db="EMBL/GenBank/DDBJ databases">
        <authorList>
            <person name="Magalhaes I.L.F."/>
            <person name="Oliveira U."/>
            <person name="Santos F.R."/>
            <person name="Vidigal T.H.D.A."/>
            <person name="Brescovit A.D."/>
            <person name="Santos A.J."/>
        </authorList>
    </citation>
    <scope>NUCLEOTIDE SEQUENCE</scope>
    <source>
        <tissue evidence="1">Shoot tissue taken approximately 20 cm above the soil surface</tissue>
    </source>
</reference>
<organism evidence="1">
    <name type="scientific">Arundo donax</name>
    <name type="common">Giant reed</name>
    <name type="synonym">Donax arundinaceus</name>
    <dbReference type="NCBI Taxonomy" id="35708"/>
    <lineage>
        <taxon>Eukaryota</taxon>
        <taxon>Viridiplantae</taxon>
        <taxon>Streptophyta</taxon>
        <taxon>Embryophyta</taxon>
        <taxon>Tracheophyta</taxon>
        <taxon>Spermatophyta</taxon>
        <taxon>Magnoliopsida</taxon>
        <taxon>Liliopsida</taxon>
        <taxon>Poales</taxon>
        <taxon>Poaceae</taxon>
        <taxon>PACMAD clade</taxon>
        <taxon>Arundinoideae</taxon>
        <taxon>Arundineae</taxon>
        <taxon>Arundo</taxon>
    </lineage>
</organism>
<reference evidence="1" key="2">
    <citation type="journal article" date="2015" name="Data Brief">
        <title>Shoot transcriptome of the giant reed, Arundo donax.</title>
        <authorList>
            <person name="Barrero R.A."/>
            <person name="Guerrero F.D."/>
            <person name="Moolhuijzen P."/>
            <person name="Goolsby J.A."/>
            <person name="Tidwell J."/>
            <person name="Bellgard S.E."/>
            <person name="Bellgard M.I."/>
        </authorList>
    </citation>
    <scope>NUCLEOTIDE SEQUENCE</scope>
    <source>
        <tissue evidence="1">Shoot tissue taken approximately 20 cm above the soil surface</tissue>
    </source>
</reference>
<accession>A0A0A9CKL3</accession>
<proteinExistence type="predicted"/>
<dbReference type="AlphaFoldDB" id="A0A0A9CKL3"/>
<dbReference type="EMBL" id="GBRH01221046">
    <property type="protein sequence ID" value="JAD76849.1"/>
    <property type="molecule type" value="Transcribed_RNA"/>
</dbReference>
<evidence type="ECO:0000313" key="1">
    <source>
        <dbReference type="EMBL" id="JAD76849.1"/>
    </source>
</evidence>
<protein>
    <submittedName>
        <fullName evidence="1">Uncharacterized protein</fullName>
    </submittedName>
</protein>